<evidence type="ECO:0000259" key="3">
    <source>
        <dbReference type="Pfam" id="PF12802"/>
    </source>
</evidence>
<reference evidence="5" key="1">
    <citation type="submission" date="2023-07" db="EMBL/GenBank/DDBJ databases">
        <title>Description of three actinobacteria isolated from air of manufacturing shop in a pharmaceutical factory.</title>
        <authorList>
            <person name="Zhang D.-F."/>
        </authorList>
    </citation>
    <scope>NUCLEOTIDE SEQUENCE [LARGE SCALE GENOMIC DNA]</scope>
    <source>
        <strain evidence="5">CCTCC AB 2011122</strain>
    </source>
</reference>
<sequence length="407" mass="42837">MRQSDSAPQQEPAGKRGQTGFRQANVKRVLDALRVGGPASQAALARTTGLSPSTINAIVRSLRDQELIESRSLNGRESVVALVARRGAVVALHVGATELHAALFDFERERRVDRRRAVIDDLSAAGPGMAAALVRELVAESELELSQVDVVGVAMQAPIARNAGTVASWAAAQLPGWRDAVIRDELSRSLEVEVVVDNDANCAGLAEWTWGAGRGSDDFFYVLGSSHVGGAFILNGSVYRGGDGLAGEIGHMVVDPAGPICVCGSRGCLTMYASEPAMLAALTSSNGDMRSMTDIIAASRDGDLAARGVLYDVGRLLGRALANVGKMMAPEVIVIGGELRTAGRPLFESLGSAVEVASLRAVSPTIEFRPAELTADVVLLGALVAGLEHRETPLSELPDWTRRDLIA</sequence>
<dbReference type="Pfam" id="PF00480">
    <property type="entry name" value="ROK"/>
    <property type="match status" value="1"/>
</dbReference>
<organism evidence="4 5">
    <name type="scientific">Agromyces indicus</name>
    <dbReference type="NCBI Taxonomy" id="758919"/>
    <lineage>
        <taxon>Bacteria</taxon>
        <taxon>Bacillati</taxon>
        <taxon>Actinomycetota</taxon>
        <taxon>Actinomycetes</taxon>
        <taxon>Micrococcales</taxon>
        <taxon>Microbacteriaceae</taxon>
        <taxon>Agromyces</taxon>
    </lineage>
</organism>
<keyword evidence="5" id="KW-1185">Reference proteome</keyword>
<dbReference type="Proteomes" id="UP001260072">
    <property type="component" value="Unassembled WGS sequence"/>
</dbReference>
<dbReference type="EMBL" id="JAVKGS010000001">
    <property type="protein sequence ID" value="MDR5690594.1"/>
    <property type="molecule type" value="Genomic_DNA"/>
</dbReference>
<name>A0ABU1FFS1_9MICO</name>
<comment type="similarity">
    <text evidence="1">Belongs to the ROK (NagC/XylR) family.</text>
</comment>
<dbReference type="PANTHER" id="PTHR18964">
    <property type="entry name" value="ROK (REPRESSOR, ORF, KINASE) FAMILY"/>
    <property type="match status" value="1"/>
</dbReference>
<proteinExistence type="inferred from homology"/>
<dbReference type="Pfam" id="PF12802">
    <property type="entry name" value="MarR_2"/>
    <property type="match status" value="1"/>
</dbReference>
<dbReference type="InterPro" id="IPR043129">
    <property type="entry name" value="ATPase_NBD"/>
</dbReference>
<dbReference type="InterPro" id="IPR011991">
    <property type="entry name" value="ArsR-like_HTH"/>
</dbReference>
<comment type="caution">
    <text evidence="4">The sequence shown here is derived from an EMBL/GenBank/DDBJ whole genome shotgun (WGS) entry which is preliminary data.</text>
</comment>
<dbReference type="InterPro" id="IPR000835">
    <property type="entry name" value="HTH_MarR-typ"/>
</dbReference>
<dbReference type="CDD" id="cd00090">
    <property type="entry name" value="HTH_ARSR"/>
    <property type="match status" value="1"/>
</dbReference>
<dbReference type="RefSeq" id="WP_310519327.1">
    <property type="nucleotide sequence ID" value="NZ_BAABBS010000001.1"/>
</dbReference>
<evidence type="ECO:0000256" key="2">
    <source>
        <dbReference type="SAM" id="MobiDB-lite"/>
    </source>
</evidence>
<dbReference type="SUPFAM" id="SSF53067">
    <property type="entry name" value="Actin-like ATPase domain"/>
    <property type="match status" value="1"/>
</dbReference>
<evidence type="ECO:0000313" key="5">
    <source>
        <dbReference type="Proteomes" id="UP001260072"/>
    </source>
</evidence>
<dbReference type="InterPro" id="IPR000600">
    <property type="entry name" value="ROK"/>
</dbReference>
<dbReference type="PANTHER" id="PTHR18964:SF173">
    <property type="entry name" value="GLUCOKINASE"/>
    <property type="match status" value="1"/>
</dbReference>
<evidence type="ECO:0000256" key="1">
    <source>
        <dbReference type="ARBA" id="ARBA00006479"/>
    </source>
</evidence>
<evidence type="ECO:0000313" key="4">
    <source>
        <dbReference type="EMBL" id="MDR5690594.1"/>
    </source>
</evidence>
<dbReference type="SUPFAM" id="SSF46785">
    <property type="entry name" value="Winged helix' DNA-binding domain"/>
    <property type="match status" value="1"/>
</dbReference>
<feature type="region of interest" description="Disordered" evidence="2">
    <location>
        <begin position="1"/>
        <end position="21"/>
    </location>
</feature>
<dbReference type="InterPro" id="IPR036390">
    <property type="entry name" value="WH_DNA-bd_sf"/>
</dbReference>
<feature type="domain" description="HTH marR-type" evidence="3">
    <location>
        <begin position="27"/>
        <end position="71"/>
    </location>
</feature>
<protein>
    <submittedName>
        <fullName evidence="4">ROK family transcriptional regulator</fullName>
    </submittedName>
</protein>
<dbReference type="Gene3D" id="3.30.420.40">
    <property type="match status" value="2"/>
</dbReference>
<accession>A0ABU1FFS1</accession>
<dbReference type="Gene3D" id="1.10.10.10">
    <property type="entry name" value="Winged helix-like DNA-binding domain superfamily/Winged helix DNA-binding domain"/>
    <property type="match status" value="1"/>
</dbReference>
<gene>
    <name evidence="4" type="ORF">RH861_00795</name>
</gene>
<dbReference type="InterPro" id="IPR036388">
    <property type="entry name" value="WH-like_DNA-bd_sf"/>
</dbReference>